<protein>
    <recommendedName>
        <fullName evidence="12">SRCR domain-containing protein</fullName>
    </recommendedName>
</protein>
<accession>A0A150G808</accession>
<dbReference type="Pfam" id="PF00059">
    <property type="entry name" value="Lectin_C"/>
    <property type="match status" value="1"/>
</dbReference>
<dbReference type="PANTHER" id="PTHR48071:SF28">
    <property type="entry name" value="SRCR DOMAIN-CONTAINING PROTEIN"/>
    <property type="match status" value="1"/>
</dbReference>
<dbReference type="PROSITE" id="PS50041">
    <property type="entry name" value="C_TYPE_LECTIN_2"/>
    <property type="match status" value="1"/>
</dbReference>
<keyword evidence="4" id="KW-0675">Receptor</keyword>
<keyword evidence="11" id="KW-1185">Reference proteome</keyword>
<dbReference type="PROSITE" id="PS50287">
    <property type="entry name" value="SRCR_2"/>
    <property type="match status" value="3"/>
</dbReference>
<feature type="domain" description="SRCR" evidence="9">
    <location>
        <begin position="720"/>
        <end position="824"/>
    </location>
</feature>
<feature type="domain" description="C-type lectin" evidence="7">
    <location>
        <begin position="345"/>
        <end position="445"/>
    </location>
</feature>
<evidence type="ECO:0000259" key="7">
    <source>
        <dbReference type="PROSITE" id="PS50041"/>
    </source>
</evidence>
<dbReference type="Pfam" id="PF00530">
    <property type="entry name" value="SRCR"/>
    <property type="match status" value="3"/>
</dbReference>
<feature type="compositionally biased region" description="Polar residues" evidence="6">
    <location>
        <begin position="175"/>
        <end position="184"/>
    </location>
</feature>
<dbReference type="EMBL" id="LSYV01000049">
    <property type="protein sequence ID" value="KXZ45996.1"/>
    <property type="molecule type" value="Genomic_DNA"/>
</dbReference>
<dbReference type="AlphaFoldDB" id="A0A150G808"/>
<feature type="domain" description="Rhodanese" evidence="8">
    <location>
        <begin position="765"/>
        <end position="780"/>
    </location>
</feature>
<feature type="compositionally biased region" description="Basic and acidic residues" evidence="6">
    <location>
        <begin position="154"/>
        <end position="173"/>
    </location>
</feature>
<feature type="compositionally biased region" description="Polar residues" evidence="6">
    <location>
        <begin position="133"/>
        <end position="153"/>
    </location>
</feature>
<evidence type="ECO:0000256" key="3">
    <source>
        <dbReference type="ARBA" id="ARBA00023157"/>
    </source>
</evidence>
<dbReference type="FunFam" id="3.10.250.10:FF:000007">
    <property type="entry name" value="Soluble scavenger receptor cysteine-rich domain-containing protein SSC5D"/>
    <property type="match status" value="1"/>
</dbReference>
<dbReference type="PROSITE" id="PS50206">
    <property type="entry name" value="RHODANESE_3"/>
    <property type="match status" value="1"/>
</dbReference>
<evidence type="ECO:0000313" key="10">
    <source>
        <dbReference type="EMBL" id="KXZ45996.1"/>
    </source>
</evidence>
<dbReference type="PRINTS" id="PR00258">
    <property type="entry name" value="SPERACTRCPTR"/>
</dbReference>
<feature type="compositionally biased region" description="Low complexity" evidence="6">
    <location>
        <begin position="185"/>
        <end position="210"/>
    </location>
</feature>
<dbReference type="InterPro" id="IPR036772">
    <property type="entry name" value="SRCR-like_dom_sf"/>
</dbReference>
<name>A0A150G808_GONPE</name>
<feature type="domain" description="SRCR" evidence="9">
    <location>
        <begin position="835"/>
        <end position="975"/>
    </location>
</feature>
<dbReference type="Proteomes" id="UP000075714">
    <property type="component" value="Unassembled WGS sequence"/>
</dbReference>
<dbReference type="CDD" id="cd00037">
    <property type="entry name" value="CLECT"/>
    <property type="match status" value="1"/>
</dbReference>
<evidence type="ECO:0000259" key="8">
    <source>
        <dbReference type="PROSITE" id="PS50206"/>
    </source>
</evidence>
<dbReference type="Gene3D" id="3.10.100.10">
    <property type="entry name" value="Mannose-Binding Protein A, subunit A"/>
    <property type="match status" value="1"/>
</dbReference>
<keyword evidence="5" id="KW-0325">Glycoprotein</keyword>
<keyword evidence="3" id="KW-1015">Disulfide bond</keyword>
<dbReference type="STRING" id="33097.A0A150G808"/>
<keyword evidence="2" id="KW-0677">Repeat</keyword>
<dbReference type="SMART" id="SM00034">
    <property type="entry name" value="CLECT"/>
    <property type="match status" value="1"/>
</dbReference>
<dbReference type="SUPFAM" id="SSF56487">
    <property type="entry name" value="SRCR-like"/>
    <property type="match status" value="3"/>
</dbReference>
<feature type="domain" description="SRCR" evidence="9">
    <location>
        <begin position="982"/>
        <end position="1092"/>
    </location>
</feature>
<dbReference type="GO" id="GO:0016020">
    <property type="term" value="C:membrane"/>
    <property type="evidence" value="ECO:0007669"/>
    <property type="project" value="InterPro"/>
</dbReference>
<evidence type="ECO:0000256" key="2">
    <source>
        <dbReference type="ARBA" id="ARBA00022737"/>
    </source>
</evidence>
<evidence type="ECO:0000256" key="5">
    <source>
        <dbReference type="ARBA" id="ARBA00023180"/>
    </source>
</evidence>
<evidence type="ECO:0000256" key="6">
    <source>
        <dbReference type="SAM" id="MobiDB-lite"/>
    </source>
</evidence>
<gene>
    <name evidence="10" type="ORF">GPECTOR_48g428</name>
</gene>
<dbReference type="Gene3D" id="3.10.250.10">
    <property type="entry name" value="SRCR-like domain"/>
    <property type="match status" value="3"/>
</dbReference>
<sequence>MYDTSSYKFLKDAQSSISVQDECLGNKAFCRFADTEITMECSLTVERSETFTVTSSDSVSLSFGVANSKSLTQGLTQGKETGKTTQVGLTRSATTGQVQGVSFSTSSQQGVEVAQGVTVTKEDTRSMDISEGLSKSSHWSDSQTAGRTNSFARTDSRETTNSREVANTEERTRGRTQSESNTVGTSDTISSEVSDSTSTESTTTRSQEITDTQVMAEKAASNEVTVTNGTERTNGTEFSISTTTGFTRSVNFKPDKYNVRMWLTVEEYKDVPFRATALLYTRGLGGVIPVPVTGILNGRFSSARSFVDTTLRPDCGGPLPYQITKTVTLLDAPDKLWILGLNPTSFRNAQDFCALQGGNLISLNNPTKITKLIQLIRARPEIRQPGFTPVLWAGAVEDLSTRTFRWLDRSSDWGFTETNAIYTNWNATLRGTSSCLSFSSTTGMWASQAPCDSSAASSLAFVCEIKSSGKSLRLSGRCGIGRAGAPPGTCRPCNGQYEYSNQGNLANCLRCTSPGLVKDLDGNGMNEACVCRAGTVGDPTTAQGCVPCLGNRYTDEEGLAVCKVCSDGIAGNTSMSAEFGYVDDGNPGNIQQALPENWPSSSRLSATLYAASCTVLFAGLSGLRNSTGSACRALVSAGKAIALLPSPMPEDCPADSIVHACMAEAGPLITRMVEKRCCAQLARVVELWRPPTAVCLLSNFMPFRHTFGFYHVAAKCEDHVMLLNGWPDGSSGRVEIYHNGELGSVCDDSWDDDDARVVCRELGFDGGYAEWGGAFGPAFEWQRIWLTRVQCRGNESRLADCPRIQKDWGDHACSHWEDAGVTCYRCPNCPAEGRPRLAANRTSTAVVDAGPRGNVPTWATGRLEVWHNLNWGTVCSDLWHRVNSDVACRTLGFHAGCAVDPQRLAAGDASGEPPCASGNVGALVAPAAAPWADQTSIWLDNTDCYGDEDNLAACERNAWGYHDCKHDQDIHLKCSNYPQGYLRLVDGKAALQEQSAVAGRLEIMLNNTFRSFCAANFTNSEARAACRGMGWAEGVVVINATDFLPPLGVPAISQVVQCSGAESGLMSCSWNATAKPPLCVDGRRSYVSVRCYSATWNCRSRYDIRGDDVRGYLMTSTRQQCSDACYADSRCVYFVRTNDGYCYLKSNPLAGSGGSTGYRSWVDASCWMRANYGQFYCVSDWDVQGDHYNDDSGCYASFTRLSLADCANKCLQTSTCYFFLRLDDGRCVLKKNAFRDGACGTTQYNTNIDWACFQVY</sequence>
<proteinExistence type="predicted"/>
<dbReference type="SUPFAM" id="SSF56436">
    <property type="entry name" value="C-type lectin-like"/>
    <property type="match status" value="1"/>
</dbReference>
<evidence type="ECO:0000256" key="1">
    <source>
        <dbReference type="ARBA" id="ARBA00022729"/>
    </source>
</evidence>
<dbReference type="SMART" id="SM00202">
    <property type="entry name" value="SR"/>
    <property type="match status" value="3"/>
</dbReference>
<comment type="caution">
    <text evidence="10">The sequence shown here is derived from an EMBL/GenBank/DDBJ whole genome shotgun (WGS) entry which is preliminary data.</text>
</comment>
<dbReference type="PANTHER" id="PTHR48071">
    <property type="entry name" value="SRCR DOMAIN-CONTAINING PROTEIN"/>
    <property type="match status" value="1"/>
</dbReference>
<evidence type="ECO:0008006" key="12">
    <source>
        <dbReference type="Google" id="ProtNLM"/>
    </source>
</evidence>
<evidence type="ECO:0000313" key="11">
    <source>
        <dbReference type="Proteomes" id="UP000075714"/>
    </source>
</evidence>
<dbReference type="InterPro" id="IPR016186">
    <property type="entry name" value="C-type_lectin-like/link_sf"/>
</dbReference>
<reference evidence="11" key="1">
    <citation type="journal article" date="2016" name="Nat. Commun.">
        <title>The Gonium pectorale genome demonstrates co-option of cell cycle regulation during the evolution of multicellularity.</title>
        <authorList>
            <person name="Hanschen E.R."/>
            <person name="Marriage T.N."/>
            <person name="Ferris P.J."/>
            <person name="Hamaji T."/>
            <person name="Toyoda A."/>
            <person name="Fujiyama A."/>
            <person name="Neme R."/>
            <person name="Noguchi H."/>
            <person name="Minakuchi Y."/>
            <person name="Suzuki M."/>
            <person name="Kawai-Toyooka H."/>
            <person name="Smith D.R."/>
            <person name="Sparks H."/>
            <person name="Anderson J."/>
            <person name="Bakaric R."/>
            <person name="Luria V."/>
            <person name="Karger A."/>
            <person name="Kirschner M.W."/>
            <person name="Durand P.M."/>
            <person name="Michod R.E."/>
            <person name="Nozaki H."/>
            <person name="Olson B.J."/>
        </authorList>
    </citation>
    <scope>NUCLEOTIDE SEQUENCE [LARGE SCALE GENOMIC DNA]</scope>
    <source>
        <strain evidence="11">NIES-2863</strain>
    </source>
</reference>
<keyword evidence="1" id="KW-0732">Signal</keyword>
<dbReference type="InterPro" id="IPR001190">
    <property type="entry name" value="SRCR"/>
</dbReference>
<evidence type="ECO:0000256" key="4">
    <source>
        <dbReference type="ARBA" id="ARBA00023170"/>
    </source>
</evidence>
<organism evidence="10 11">
    <name type="scientific">Gonium pectorale</name>
    <name type="common">Green alga</name>
    <dbReference type="NCBI Taxonomy" id="33097"/>
    <lineage>
        <taxon>Eukaryota</taxon>
        <taxon>Viridiplantae</taxon>
        <taxon>Chlorophyta</taxon>
        <taxon>core chlorophytes</taxon>
        <taxon>Chlorophyceae</taxon>
        <taxon>CS clade</taxon>
        <taxon>Chlamydomonadales</taxon>
        <taxon>Volvocaceae</taxon>
        <taxon>Gonium</taxon>
    </lineage>
</organism>
<dbReference type="OrthoDB" id="540863at2759"/>
<dbReference type="InterPro" id="IPR016187">
    <property type="entry name" value="CTDL_fold"/>
</dbReference>
<evidence type="ECO:0000259" key="9">
    <source>
        <dbReference type="PROSITE" id="PS50287"/>
    </source>
</evidence>
<feature type="region of interest" description="Disordered" evidence="6">
    <location>
        <begin position="118"/>
        <end position="212"/>
    </location>
</feature>
<dbReference type="InterPro" id="IPR001304">
    <property type="entry name" value="C-type_lectin-like"/>
</dbReference>
<dbReference type="InterPro" id="IPR001763">
    <property type="entry name" value="Rhodanese-like_dom"/>
</dbReference>